<feature type="compositionally biased region" description="Basic and acidic residues" evidence="2">
    <location>
        <begin position="261"/>
        <end position="270"/>
    </location>
</feature>
<evidence type="ECO:0000259" key="3">
    <source>
        <dbReference type="Pfam" id="PF05257"/>
    </source>
</evidence>
<accession>A0A4D6E3U7</accession>
<dbReference type="GO" id="GO:0001897">
    <property type="term" value="P:symbiont-mediated cytolysis of host cell"/>
    <property type="evidence" value="ECO:0007669"/>
    <property type="project" value="UniProtKB-ARBA"/>
</dbReference>
<keyword evidence="1" id="KW-0929">Antimicrobial</keyword>
<dbReference type="SUPFAM" id="SSF54001">
    <property type="entry name" value="Cysteine proteinases"/>
    <property type="match status" value="1"/>
</dbReference>
<name>A0A4D6E3U7_9CAUD</name>
<gene>
    <name evidence="4" type="primary">19</name>
    <name evidence="4" type="ORF">SEA_REMUSLOOPIN_19</name>
</gene>
<protein>
    <submittedName>
        <fullName evidence="4">Endolysin</fullName>
    </submittedName>
</protein>
<dbReference type="NCBIfam" id="NF038080">
    <property type="entry name" value="PG_bind_siph"/>
    <property type="match status" value="1"/>
</dbReference>
<sequence>MTTAVDKVLSIAKAEEGYREGFSNGHYNNKNKFSPEVPGLEWSNYQPWCATFVSWVALKAGVADLYPRTASCATAVSWFKNKGRFSEYPAVGAQIFFGSGGGSHTGLVRDFDADFVYTIEGNTNDSGSAEGNGVYLKKRARRDAYVYGYGYPKFAEGIKSADPRFAGEAPKPSTTKPTTPAKPPTTKPKYEPFPGVAWFKKNPKSPIVTAMGKRLVAEGCSAYKSGPGAQWTDADKASYAKWQRKNGYTGADADGWPGKSTWDKLRVPNV</sequence>
<dbReference type="Proteomes" id="UP000297158">
    <property type="component" value="Segment"/>
</dbReference>
<proteinExistence type="predicted"/>
<evidence type="ECO:0000256" key="1">
    <source>
        <dbReference type="ARBA" id="ARBA00022529"/>
    </source>
</evidence>
<organism evidence="4 5">
    <name type="scientific">Streptomyces phage RemusLoopin</name>
    <dbReference type="NCBI Taxonomy" id="2562346"/>
    <lineage>
        <taxon>Viruses</taxon>
        <taxon>Duplodnaviria</taxon>
        <taxon>Heunggongvirae</taxon>
        <taxon>Uroviricota</taxon>
        <taxon>Caudoviricetes</taxon>
        <taxon>Colingsworthviridae</taxon>
        <taxon>Sebastisaurusvirus</taxon>
        <taxon>Sebastisaurusvirus remusloopin</taxon>
    </lineage>
</organism>
<dbReference type="InterPro" id="IPR038765">
    <property type="entry name" value="Papain-like_cys_pep_sf"/>
</dbReference>
<feature type="region of interest" description="Disordered" evidence="2">
    <location>
        <begin position="247"/>
        <end position="270"/>
    </location>
</feature>
<evidence type="ECO:0000313" key="4">
    <source>
        <dbReference type="EMBL" id="QBZ73333.1"/>
    </source>
</evidence>
<dbReference type="InterPro" id="IPR007921">
    <property type="entry name" value="CHAP_dom"/>
</dbReference>
<feature type="compositionally biased region" description="Low complexity" evidence="2">
    <location>
        <begin position="170"/>
        <end position="179"/>
    </location>
</feature>
<keyword evidence="5" id="KW-1185">Reference proteome</keyword>
<evidence type="ECO:0000313" key="5">
    <source>
        <dbReference type="Proteomes" id="UP000297158"/>
    </source>
</evidence>
<reference evidence="4 5" key="1">
    <citation type="submission" date="2019-03" db="EMBL/GenBank/DDBJ databases">
        <authorList>
            <person name="Ludwig S."/>
            <person name="Saikali A."/>
            <person name="Addai K."/>
            <person name="Agarwal S."/>
            <person name="Ahmad I.M."/>
            <person name="Alumyar Y.S."/>
            <person name="An J."/>
            <person name="Antar T.E."/>
            <person name="Antony V."/>
            <person name="Arvin L.E."/>
            <person name="Atanasoff K.E."/>
            <person name="Ati R."/>
            <person name="Batista A."/>
            <person name="Bembuh M.L."/>
            <person name="Bhardvaj T.B."/>
            <person name="Brown C.J."/>
            <person name="Butt S.T."/>
            <person name="Cahn D."/>
            <person name="Canales I.-I."/>
            <person name="Carr K."/>
            <person name="Chen K.Z."/>
            <person name="Chen M."/>
            <person name="Chigurupati S."/>
            <person name="Chou C."/>
            <person name="Chung C.S."/>
            <person name="Cole S.T."/>
            <person name="Colson C.L."/>
            <person name="Dent D.M."/>
            <person name="Djiogo E.M."/>
            <person name="Domrachev B.M."/>
            <person name="Dwivedi J."/>
            <person name="Ehsani C."/>
            <person name="Essien U.A."/>
            <person name="Fakhar A."/>
            <person name="Flood S.H."/>
            <person name="Furletti G."/>
            <person name="Gebreegziabher M."/>
            <person name="Goralski S.M."/>
            <person name="Gruver-Williams A."/>
            <person name="Guldan M.L."/>
            <person name="Gurung S."/>
            <person name="Heo K."/>
            <person name="John R.A."/>
            <person name="Kabir L."/>
            <person name="Kaira H."/>
            <person name="Kane M.S."/>
            <person name="Karanja M."/>
            <person name="Karley A.N."/>
            <person name="Kelleher J."/>
            <person name="Khan A.M."/>
            <person name="Khan A."/>
            <person name="Kharel S."/>
            <person name="Kidane M."/>
            <person name="Konanur P."/>
            <person name="Kuo N.K."/>
            <person name="Kyaw G."/>
            <person name="Lahijan N."/>
            <person name="Lamm D.N."/>
            <person name="Lance S.V."/>
            <person name="Le C."/>
            <person name="Lee C.H."/>
            <person name="Leka D."/>
            <person name="Li C."/>
            <person name="Lim S.Y."/>
            <person name="Lo J."/>
            <person name="Mahaney V.M."/>
            <person name="Mangukiya A."/>
            <person name="Mani D."/>
            <person name="Mariano P."/>
            <person name="Markward M.L."/>
            <person name="Mbaekwe U."/>
            <person name="Mcgowan H."/>
            <person name="Mcnamara A."/>
            <person name="Mebrahtu S."/>
            <person name="Mohamed A."/>
            <person name="Mohamed M.E."/>
            <person name="Muntaka F."/>
            <person name="Naqvi T."/>
            <person name="Nengel A.M."/>
            <person name="Neupane S."/>
            <person name="Nguyen J."/>
            <person name="Nguyen J."/>
            <person name="Nwoji I.C."/>
            <person name="O'Brien T."/>
            <person name="Okusolubo T.A."/>
            <person name="Paek J."/>
            <person name="Pandithakoralag H."/>
            <person name="Parsa S."/>
            <person name="Perry C."/>
            <person name="Petrie C.R."/>
            <person name="Poteshman G.A."/>
            <person name="Quiros D."/>
            <person name="Rana S."/>
            <person name="Reister J."/>
            <person name="Reyes E."/>
            <person name="Riaz H.S."/>
            <person name="Roach T.L."/>
            <person name="Scalsky R."/>
            <person name="Schultz J.A."/>
            <person name="Scott C.F."/>
            <person name="Sekira M.D."/>
            <person name="Shee C.S."/>
            <person name="Shultz P."/>
            <person name="Siarez J.A."/>
            <person name="Simpson A.L."/>
            <person name="Singh S."/>
            <person name="Smith F.R."/>
            <person name="Smith S.A."/>
            <person name="Sobers S."/>
            <person name="Sobowale A.O."/>
            <person name="Somoza K.A."/>
            <person name="Song M."/>
            <person name="Spence R.N."/>
            <person name="Spruill R.A."/>
            <person name="Subedi A."/>
            <person name="Taj A.B."/>
            <person name="Thomas J."/>
            <person name="Todd J.C."/>
            <person name="Tran T."/>
            <person name="Varghese J."/>
            <person name="Vartanian E."/>
            <person name="Vega A."/>
            <person name="Vong A."/>
            <person name="Wachhaus L.E."/>
            <person name="Walter A.J."/>
            <person name="Wessel M.E."/>
            <person name="Azam A.M."/>
            <person name="Blocker D."/>
            <person name="Naeem N.-U.-A."/>
            <person name="Patel R."/>
            <person name="Shakarov P."/>
            <person name="Xie C.L."/>
            <person name="Zolnerowich N."/>
            <person name="Correa-Mendez M."/>
            <person name="Fabian M."/>
            <person name="Fishbein J."/>
            <person name="Harkles L."/>
            <person name="Reger N."/>
            <person name="Saleh S."/>
            <person name="Erill I."/>
            <person name="Caruso S.M."/>
            <person name="Garlena R.A."/>
            <person name="Russell D.A."/>
            <person name="Pope W.H."/>
            <person name="Jacobs-Sera D."/>
            <person name="Hatfull G.F."/>
        </authorList>
    </citation>
    <scope>NUCLEOTIDE SEQUENCE [LARGE SCALE GENOMIC DNA]</scope>
</reference>
<evidence type="ECO:0000256" key="2">
    <source>
        <dbReference type="SAM" id="MobiDB-lite"/>
    </source>
</evidence>
<feature type="domain" description="Peptidase C51" evidence="3">
    <location>
        <begin position="44"/>
        <end position="122"/>
    </location>
</feature>
<dbReference type="Pfam" id="PF05257">
    <property type="entry name" value="CHAP"/>
    <property type="match status" value="1"/>
</dbReference>
<dbReference type="EMBL" id="MK686068">
    <property type="protein sequence ID" value="QBZ73333.1"/>
    <property type="molecule type" value="Genomic_DNA"/>
</dbReference>
<dbReference type="InterPro" id="IPR047763">
    <property type="entry name" value="PG_bind_dom_phiBT1-type"/>
</dbReference>
<feature type="region of interest" description="Disordered" evidence="2">
    <location>
        <begin position="163"/>
        <end position="189"/>
    </location>
</feature>